<dbReference type="InterPro" id="IPR029050">
    <property type="entry name" value="Immunoprotect_excell_Ig-like"/>
</dbReference>
<evidence type="ECO:0000313" key="5">
    <source>
        <dbReference type="Proteomes" id="UP001595921"/>
    </source>
</evidence>
<name>A0ABD5PG63_9EURY</name>
<proteinExistence type="predicted"/>
<dbReference type="Pfam" id="PF11611">
    <property type="entry name" value="DUF4352"/>
    <property type="match status" value="1"/>
</dbReference>
<sequence length="367" mass="37945">MTPRFTRRDFVRAGGVAAVATLAGCGAGGGDPSPGNASENESAGGNATASGDGATDGDVAGGGTDAVAGGGDAAIVGQTVEYPSLEFLVTEATTIPTLQRGTVELEPDEGMTFYRLRYAFRNVDDAYLALGFDAFELDDGTGERHDVEDFFSPELLANFGGLALAPGEMQTATATFEIPVDAPAPTLHVTPSVRRLPADFEALPEAAVDVVSAAETPATLTQTFRNVPGVGEEARVAGITARVADVAFVDEVPEFDRPEGVEYAVVDLSVANDSAIPIVADVGGVGGMALTDALGRSFARRLELPGEFEGRPAYDGELVEPGQSAAGVRIVEVAPDASPLYFTYAVASDLWAVGTGEAVNKLVWRLR</sequence>
<dbReference type="InterPro" id="IPR029051">
    <property type="entry name" value="DUF4352"/>
</dbReference>
<feature type="compositionally biased region" description="Low complexity" evidence="2">
    <location>
        <begin position="43"/>
        <end position="58"/>
    </location>
</feature>
<keyword evidence="5" id="KW-1185">Reference proteome</keyword>
<dbReference type="InterPro" id="IPR006311">
    <property type="entry name" value="TAT_signal"/>
</dbReference>
<evidence type="ECO:0000256" key="1">
    <source>
        <dbReference type="ARBA" id="ARBA00022729"/>
    </source>
</evidence>
<keyword evidence="1" id="KW-0732">Signal</keyword>
<comment type="caution">
    <text evidence="4">The sequence shown here is derived from an EMBL/GenBank/DDBJ whole genome shotgun (WGS) entry which is preliminary data.</text>
</comment>
<evidence type="ECO:0000313" key="4">
    <source>
        <dbReference type="EMBL" id="MFC4359897.1"/>
    </source>
</evidence>
<feature type="region of interest" description="Disordered" evidence="2">
    <location>
        <begin position="29"/>
        <end position="64"/>
    </location>
</feature>
<dbReference type="PROSITE" id="PS51257">
    <property type="entry name" value="PROKAR_LIPOPROTEIN"/>
    <property type="match status" value="1"/>
</dbReference>
<accession>A0ABD5PG63</accession>
<dbReference type="EMBL" id="JBHSDS010000009">
    <property type="protein sequence ID" value="MFC4359897.1"/>
    <property type="molecule type" value="Genomic_DNA"/>
</dbReference>
<protein>
    <submittedName>
        <fullName evidence="4">DUF4352 domain-containing protein</fullName>
    </submittedName>
</protein>
<feature type="domain" description="DUF4352" evidence="3">
    <location>
        <begin position="76"/>
        <end position="192"/>
    </location>
</feature>
<dbReference type="RefSeq" id="WP_267624938.1">
    <property type="nucleotide sequence ID" value="NZ_JAODIW010000010.1"/>
</dbReference>
<dbReference type="AlphaFoldDB" id="A0ABD5PG63"/>
<evidence type="ECO:0000259" key="3">
    <source>
        <dbReference type="Pfam" id="PF11611"/>
    </source>
</evidence>
<gene>
    <name evidence="4" type="ORF">ACFO0N_18275</name>
</gene>
<dbReference type="PROSITE" id="PS51318">
    <property type="entry name" value="TAT"/>
    <property type="match status" value="1"/>
</dbReference>
<dbReference type="Gene3D" id="2.60.40.1240">
    <property type="match status" value="1"/>
</dbReference>
<organism evidence="4 5">
    <name type="scientific">Halobium salinum</name>
    <dbReference type="NCBI Taxonomy" id="1364940"/>
    <lineage>
        <taxon>Archaea</taxon>
        <taxon>Methanobacteriati</taxon>
        <taxon>Methanobacteriota</taxon>
        <taxon>Stenosarchaea group</taxon>
        <taxon>Halobacteria</taxon>
        <taxon>Halobacteriales</taxon>
        <taxon>Haloferacaceae</taxon>
        <taxon>Halobium</taxon>
    </lineage>
</organism>
<evidence type="ECO:0000256" key="2">
    <source>
        <dbReference type="SAM" id="MobiDB-lite"/>
    </source>
</evidence>
<dbReference type="Proteomes" id="UP001595921">
    <property type="component" value="Unassembled WGS sequence"/>
</dbReference>
<reference evidence="4 5" key="1">
    <citation type="journal article" date="2019" name="Int. J. Syst. Evol. Microbiol.">
        <title>The Global Catalogue of Microorganisms (GCM) 10K type strain sequencing project: providing services to taxonomists for standard genome sequencing and annotation.</title>
        <authorList>
            <consortium name="The Broad Institute Genomics Platform"/>
            <consortium name="The Broad Institute Genome Sequencing Center for Infectious Disease"/>
            <person name="Wu L."/>
            <person name="Ma J."/>
        </authorList>
    </citation>
    <scope>NUCLEOTIDE SEQUENCE [LARGE SCALE GENOMIC DNA]</scope>
    <source>
        <strain evidence="4 5">CGMCC 1.12553</strain>
    </source>
</reference>